<dbReference type="Proteomes" id="UP000823775">
    <property type="component" value="Unassembled WGS sequence"/>
</dbReference>
<sequence>MELAATIKRGTIRPHLGQDFQAIGFNVMVGSMWSIGQVMSASLGAKIPGNSVFSPDSGADETVKLETNSSFSFEANARASRFPRNFLAPSQDFSFRYVDFNKISSYLCVQILFVTLA</sequence>
<accession>A0ABS8V3F7</accession>
<organism evidence="1 2">
    <name type="scientific">Datura stramonium</name>
    <name type="common">Jimsonweed</name>
    <name type="synonym">Common thornapple</name>
    <dbReference type="NCBI Taxonomy" id="4076"/>
    <lineage>
        <taxon>Eukaryota</taxon>
        <taxon>Viridiplantae</taxon>
        <taxon>Streptophyta</taxon>
        <taxon>Embryophyta</taxon>
        <taxon>Tracheophyta</taxon>
        <taxon>Spermatophyta</taxon>
        <taxon>Magnoliopsida</taxon>
        <taxon>eudicotyledons</taxon>
        <taxon>Gunneridae</taxon>
        <taxon>Pentapetalae</taxon>
        <taxon>asterids</taxon>
        <taxon>lamiids</taxon>
        <taxon>Solanales</taxon>
        <taxon>Solanaceae</taxon>
        <taxon>Solanoideae</taxon>
        <taxon>Datureae</taxon>
        <taxon>Datura</taxon>
    </lineage>
</organism>
<keyword evidence="2" id="KW-1185">Reference proteome</keyword>
<gene>
    <name evidence="1" type="ORF">HAX54_027895</name>
</gene>
<proteinExistence type="predicted"/>
<evidence type="ECO:0000313" key="2">
    <source>
        <dbReference type="Proteomes" id="UP000823775"/>
    </source>
</evidence>
<reference evidence="1 2" key="1">
    <citation type="journal article" date="2021" name="BMC Genomics">
        <title>Datura genome reveals duplications of psychoactive alkaloid biosynthetic genes and high mutation rate following tissue culture.</title>
        <authorList>
            <person name="Rajewski A."/>
            <person name="Carter-House D."/>
            <person name="Stajich J."/>
            <person name="Litt A."/>
        </authorList>
    </citation>
    <scope>NUCLEOTIDE SEQUENCE [LARGE SCALE GENOMIC DNA]</scope>
    <source>
        <strain evidence="1">AR-01</strain>
    </source>
</reference>
<protein>
    <submittedName>
        <fullName evidence="1">Uncharacterized protein</fullName>
    </submittedName>
</protein>
<dbReference type="EMBL" id="JACEIK010003401">
    <property type="protein sequence ID" value="MCD9641598.1"/>
    <property type="molecule type" value="Genomic_DNA"/>
</dbReference>
<comment type="caution">
    <text evidence="1">The sequence shown here is derived from an EMBL/GenBank/DDBJ whole genome shotgun (WGS) entry which is preliminary data.</text>
</comment>
<evidence type="ECO:0000313" key="1">
    <source>
        <dbReference type="EMBL" id="MCD9641598.1"/>
    </source>
</evidence>
<name>A0ABS8V3F7_DATST</name>